<keyword evidence="1" id="KW-0812">Transmembrane</keyword>
<evidence type="ECO:0000256" key="1">
    <source>
        <dbReference type="SAM" id="Phobius"/>
    </source>
</evidence>
<organism evidence="2 3">
    <name type="scientific">Desulfosporosinus fructosivorans</name>
    <dbReference type="NCBI Taxonomy" id="2018669"/>
    <lineage>
        <taxon>Bacteria</taxon>
        <taxon>Bacillati</taxon>
        <taxon>Bacillota</taxon>
        <taxon>Clostridia</taxon>
        <taxon>Eubacteriales</taxon>
        <taxon>Desulfitobacteriaceae</taxon>
        <taxon>Desulfosporosinus</taxon>
    </lineage>
</organism>
<keyword evidence="1" id="KW-1133">Transmembrane helix</keyword>
<accession>A0A4Z0RA06</accession>
<dbReference type="Proteomes" id="UP000298460">
    <property type="component" value="Unassembled WGS sequence"/>
</dbReference>
<evidence type="ECO:0000313" key="3">
    <source>
        <dbReference type="Proteomes" id="UP000298460"/>
    </source>
</evidence>
<dbReference type="EMBL" id="SPQQ01000001">
    <property type="protein sequence ID" value="TGE39668.1"/>
    <property type="molecule type" value="Genomic_DNA"/>
</dbReference>
<comment type="caution">
    <text evidence="2">The sequence shown here is derived from an EMBL/GenBank/DDBJ whole genome shotgun (WGS) entry which is preliminary data.</text>
</comment>
<sequence length="99" mass="11853">MVSKVKPDANDLRRFIGYIMITFMSVFLFLPVIWFIQVFSQNPGIYSRWVICSAFLIIFNILFYYWRYPLDWLKNLLALVGINLVVLIFEYFWLLQGIG</sequence>
<protein>
    <submittedName>
        <fullName evidence="2">Uncharacterized protein</fullName>
    </submittedName>
</protein>
<feature type="transmembrane region" description="Helical" evidence="1">
    <location>
        <begin position="48"/>
        <end position="66"/>
    </location>
</feature>
<dbReference type="OrthoDB" id="1798611at2"/>
<proteinExistence type="predicted"/>
<dbReference type="RefSeq" id="WP_135544607.1">
    <property type="nucleotide sequence ID" value="NZ_SPQQ01000001.1"/>
</dbReference>
<name>A0A4Z0RA06_9FIRM</name>
<reference evidence="2 3" key="1">
    <citation type="submission" date="2019-03" db="EMBL/GenBank/DDBJ databases">
        <title>Draft Genome Sequence of Desulfosporosinus fructosivorans Strain 63.6F, Isolated from Marine Sediment in the Baltic Sea.</title>
        <authorList>
            <person name="Hausmann B."/>
            <person name="Vandieken V."/>
            <person name="Pjevac P."/>
            <person name="Schreck K."/>
            <person name="Herbold C.W."/>
            <person name="Loy A."/>
        </authorList>
    </citation>
    <scope>NUCLEOTIDE SEQUENCE [LARGE SCALE GENOMIC DNA]</scope>
    <source>
        <strain evidence="2 3">63.6F</strain>
    </source>
</reference>
<keyword evidence="3" id="KW-1185">Reference proteome</keyword>
<keyword evidence="1" id="KW-0472">Membrane</keyword>
<dbReference type="AlphaFoldDB" id="A0A4Z0RA06"/>
<evidence type="ECO:0000313" key="2">
    <source>
        <dbReference type="EMBL" id="TGE39668.1"/>
    </source>
</evidence>
<gene>
    <name evidence="2" type="ORF">E4K67_01305</name>
</gene>
<feature type="transmembrane region" description="Helical" evidence="1">
    <location>
        <begin position="72"/>
        <end position="94"/>
    </location>
</feature>
<feature type="transmembrane region" description="Helical" evidence="1">
    <location>
        <begin position="15"/>
        <end position="36"/>
    </location>
</feature>